<dbReference type="Proteomes" id="UP000275078">
    <property type="component" value="Unassembled WGS sequence"/>
</dbReference>
<keyword evidence="2" id="KW-1185">Reference proteome</keyword>
<reference evidence="1 2" key="1">
    <citation type="journal article" date="2018" name="Nat. Ecol. Evol.">
        <title>Pezizomycetes genomes reveal the molecular basis of ectomycorrhizal truffle lifestyle.</title>
        <authorList>
            <person name="Murat C."/>
            <person name="Payen T."/>
            <person name="Noel B."/>
            <person name="Kuo A."/>
            <person name="Morin E."/>
            <person name="Chen J."/>
            <person name="Kohler A."/>
            <person name="Krizsan K."/>
            <person name="Balestrini R."/>
            <person name="Da Silva C."/>
            <person name="Montanini B."/>
            <person name="Hainaut M."/>
            <person name="Levati E."/>
            <person name="Barry K.W."/>
            <person name="Belfiori B."/>
            <person name="Cichocki N."/>
            <person name="Clum A."/>
            <person name="Dockter R.B."/>
            <person name="Fauchery L."/>
            <person name="Guy J."/>
            <person name="Iotti M."/>
            <person name="Le Tacon F."/>
            <person name="Lindquist E.A."/>
            <person name="Lipzen A."/>
            <person name="Malagnac F."/>
            <person name="Mello A."/>
            <person name="Molinier V."/>
            <person name="Miyauchi S."/>
            <person name="Poulain J."/>
            <person name="Riccioni C."/>
            <person name="Rubini A."/>
            <person name="Sitrit Y."/>
            <person name="Splivallo R."/>
            <person name="Traeger S."/>
            <person name="Wang M."/>
            <person name="Zifcakova L."/>
            <person name="Wipf D."/>
            <person name="Zambonelli A."/>
            <person name="Paolocci F."/>
            <person name="Nowrousian M."/>
            <person name="Ottonello S."/>
            <person name="Baldrian P."/>
            <person name="Spatafora J.W."/>
            <person name="Henrissat B."/>
            <person name="Nagy L.G."/>
            <person name="Aury J.M."/>
            <person name="Wincker P."/>
            <person name="Grigoriev I.V."/>
            <person name="Bonfante P."/>
            <person name="Martin F.M."/>
        </authorList>
    </citation>
    <scope>NUCLEOTIDE SEQUENCE [LARGE SCALE GENOMIC DNA]</scope>
    <source>
        <strain evidence="1 2">RN42</strain>
    </source>
</reference>
<proteinExistence type="predicted"/>
<dbReference type="EMBL" id="ML119775">
    <property type="protein sequence ID" value="RPA74981.1"/>
    <property type="molecule type" value="Genomic_DNA"/>
</dbReference>
<name>A0A3N4HSG4_ASCIM</name>
<dbReference type="AlphaFoldDB" id="A0A3N4HSG4"/>
<gene>
    <name evidence="1" type="ORF">BJ508DRAFT_28223</name>
</gene>
<protein>
    <submittedName>
        <fullName evidence="1">Uncharacterized protein</fullName>
    </submittedName>
</protein>
<evidence type="ECO:0000313" key="1">
    <source>
        <dbReference type="EMBL" id="RPA74981.1"/>
    </source>
</evidence>
<sequence>MAHHTYPSGYLPNASEEERLAVLPPAPIATSRQGTDPLISYPAAEPVGGGFSAGGVVNRMLGGTGDDVTLSEDPQSVTAGGAGAGNVMEGDGAELQVTPSGLYPDPSSNALVVGTNDEKYDTGFEGLLMRGAVWKKAGRGSHSGTAVPAGATIKPTKERPKFSMVSLTLWHHLCSQMIIRNVYLDGKTNLPNRGKGSEGKGSFTINDPMDAQSCTTLRGFSACWLQVTGKYWKCSGCLDETFETLNGPYLVCAFDLRKIPAEDKGLHGMNEMFCSNCKWTPDRVRKCEPDNWGQNKLLALQELKQNEKAIGYLRKCYNHPAEKRIIQFINAKFGLELPDTAEGLTEFLLK</sequence>
<accession>A0A3N4HSG4</accession>
<organism evidence="1 2">
    <name type="scientific">Ascobolus immersus RN42</name>
    <dbReference type="NCBI Taxonomy" id="1160509"/>
    <lineage>
        <taxon>Eukaryota</taxon>
        <taxon>Fungi</taxon>
        <taxon>Dikarya</taxon>
        <taxon>Ascomycota</taxon>
        <taxon>Pezizomycotina</taxon>
        <taxon>Pezizomycetes</taxon>
        <taxon>Pezizales</taxon>
        <taxon>Ascobolaceae</taxon>
        <taxon>Ascobolus</taxon>
    </lineage>
</organism>
<evidence type="ECO:0000313" key="2">
    <source>
        <dbReference type="Proteomes" id="UP000275078"/>
    </source>
</evidence>